<evidence type="ECO:0000313" key="3">
    <source>
        <dbReference type="Proteomes" id="UP000276133"/>
    </source>
</evidence>
<evidence type="ECO:0000313" key="2">
    <source>
        <dbReference type="EMBL" id="RNA08500.1"/>
    </source>
</evidence>
<reference evidence="2 3" key="1">
    <citation type="journal article" date="2018" name="Sci. Rep.">
        <title>Genomic signatures of local adaptation to the degree of environmental predictability in rotifers.</title>
        <authorList>
            <person name="Franch-Gras L."/>
            <person name="Hahn C."/>
            <person name="Garcia-Roger E.M."/>
            <person name="Carmona M.J."/>
            <person name="Serra M."/>
            <person name="Gomez A."/>
        </authorList>
    </citation>
    <scope>NUCLEOTIDE SEQUENCE [LARGE SCALE GENOMIC DNA]</scope>
    <source>
        <strain evidence="2">HYR1</strain>
    </source>
</reference>
<dbReference type="Proteomes" id="UP000276133">
    <property type="component" value="Unassembled WGS sequence"/>
</dbReference>
<sequence>MERYLWVERTVSCETLGLNLTIIELGENSFDLVAKKLVVVGGGGCWRSLAYLIIFLIILLLKLVFRAFWIVHVPPRFHKEL</sequence>
<feature type="transmembrane region" description="Helical" evidence="1">
    <location>
        <begin position="49"/>
        <end position="71"/>
    </location>
</feature>
<protein>
    <submittedName>
        <fullName evidence="2">Uncharacterized protein</fullName>
    </submittedName>
</protein>
<name>A0A3M7QAR8_BRAPC</name>
<keyword evidence="3" id="KW-1185">Reference proteome</keyword>
<accession>A0A3M7QAR8</accession>
<organism evidence="2 3">
    <name type="scientific">Brachionus plicatilis</name>
    <name type="common">Marine rotifer</name>
    <name type="synonym">Brachionus muelleri</name>
    <dbReference type="NCBI Taxonomy" id="10195"/>
    <lineage>
        <taxon>Eukaryota</taxon>
        <taxon>Metazoa</taxon>
        <taxon>Spiralia</taxon>
        <taxon>Gnathifera</taxon>
        <taxon>Rotifera</taxon>
        <taxon>Eurotatoria</taxon>
        <taxon>Monogononta</taxon>
        <taxon>Pseudotrocha</taxon>
        <taxon>Ploima</taxon>
        <taxon>Brachionidae</taxon>
        <taxon>Brachionus</taxon>
    </lineage>
</organism>
<comment type="caution">
    <text evidence="2">The sequence shown here is derived from an EMBL/GenBank/DDBJ whole genome shotgun (WGS) entry which is preliminary data.</text>
</comment>
<keyword evidence="1" id="KW-0472">Membrane</keyword>
<evidence type="ECO:0000256" key="1">
    <source>
        <dbReference type="SAM" id="Phobius"/>
    </source>
</evidence>
<dbReference type="EMBL" id="REGN01006721">
    <property type="protein sequence ID" value="RNA08500.1"/>
    <property type="molecule type" value="Genomic_DNA"/>
</dbReference>
<gene>
    <name evidence="2" type="ORF">BpHYR1_048235</name>
</gene>
<proteinExistence type="predicted"/>
<dbReference type="AlphaFoldDB" id="A0A3M7QAR8"/>
<keyword evidence="1" id="KW-0812">Transmembrane</keyword>
<keyword evidence="1" id="KW-1133">Transmembrane helix</keyword>